<dbReference type="EC" id="4.2.3.4" evidence="11"/>
<dbReference type="Pfam" id="PF01761">
    <property type="entry name" value="DHQ_synthase"/>
    <property type="match status" value="1"/>
</dbReference>
<evidence type="ECO:0000313" key="11">
    <source>
        <dbReference type="EMBL" id="WAJ71361.1"/>
    </source>
</evidence>
<evidence type="ECO:0000256" key="1">
    <source>
        <dbReference type="ARBA" id="ARBA00001911"/>
    </source>
</evidence>
<dbReference type="EMBL" id="CP109965">
    <property type="protein sequence ID" value="WAJ71361.1"/>
    <property type="molecule type" value="Genomic_DNA"/>
</dbReference>
<evidence type="ECO:0000259" key="10">
    <source>
        <dbReference type="Pfam" id="PF24621"/>
    </source>
</evidence>
<dbReference type="GO" id="GO:0003856">
    <property type="term" value="F:3-dehydroquinate synthase activity"/>
    <property type="evidence" value="ECO:0007669"/>
    <property type="project" value="UniProtKB-EC"/>
</dbReference>
<dbReference type="RefSeq" id="WP_268075837.1">
    <property type="nucleotide sequence ID" value="NZ_CP109965.1"/>
</dbReference>
<dbReference type="InterPro" id="IPR030963">
    <property type="entry name" value="DHQ_synth_fam"/>
</dbReference>
<evidence type="ECO:0000256" key="3">
    <source>
        <dbReference type="ARBA" id="ARBA00022605"/>
    </source>
</evidence>
<dbReference type="PANTHER" id="PTHR43622:SF7">
    <property type="entry name" value="3-DEHYDROQUINATE SYNTHASE, CHLOROPLASTIC"/>
    <property type="match status" value="1"/>
</dbReference>
<dbReference type="NCBIfam" id="NF004852">
    <property type="entry name" value="PRK06203.1"/>
    <property type="match status" value="1"/>
</dbReference>
<comment type="cofactor">
    <cofactor evidence="1">
        <name>NAD(+)</name>
        <dbReference type="ChEBI" id="CHEBI:57540"/>
    </cofactor>
</comment>
<dbReference type="InterPro" id="IPR050071">
    <property type="entry name" value="Dehydroquinate_synthase"/>
</dbReference>
<keyword evidence="5" id="KW-0520">NAD</keyword>
<dbReference type="PIRSF" id="PIRSF001455">
    <property type="entry name" value="DHQ_synth"/>
    <property type="match status" value="1"/>
</dbReference>
<evidence type="ECO:0000259" key="9">
    <source>
        <dbReference type="Pfam" id="PF01761"/>
    </source>
</evidence>
<organism evidence="11 12">
    <name type="scientific">Catenovulum adriaticum</name>
    <dbReference type="NCBI Taxonomy" id="2984846"/>
    <lineage>
        <taxon>Bacteria</taxon>
        <taxon>Pseudomonadati</taxon>
        <taxon>Pseudomonadota</taxon>
        <taxon>Gammaproteobacteria</taxon>
        <taxon>Alteromonadales</taxon>
        <taxon>Alteromonadaceae</taxon>
        <taxon>Catenovulum</taxon>
    </lineage>
</organism>
<feature type="domain" description="3-dehydroquinate synthase N-terminal" evidence="9">
    <location>
        <begin position="87"/>
        <end position="199"/>
    </location>
</feature>
<sequence length="393" mass="44187">MTQNNPFDYSSVNIRQQFQVSYDYPVLFTRQSFNVSNDTLFKLIDNLHESPKLLPVIDSEVAKHQPELIAQLKNYYKTHQIPVLPEIIIQGGEACKNDELLLDTIYQAVETHAIDRHSYILVIGGGAVVDAVGFAAATAHRGIRLIRMPSTVLGQNDAGVGVKNAINYHKRKNYLGTFVPPFAVVNDFDLLDSLSNRDKRSGISEAIKVALIKDQRFFNELYQARHLLAQFEDVSMENMIIKGAKWHLNHIANSGDAFEYGSARPLDFGHWSAHKLEELSNNELRHGEAVAIGIAMDSIYSFKLGYLSEHELKQILSLLDVLGFELNHPALRKLNVEQALNEFKEHLGGRLCITLLNGIGKGFEVNEIDIQIMADSVKCIQSEQYCQLIEQVA</sequence>
<dbReference type="SUPFAM" id="SSF56796">
    <property type="entry name" value="Dehydroquinate synthase-like"/>
    <property type="match status" value="1"/>
</dbReference>
<gene>
    <name evidence="11" type="ORF">OLW01_06070</name>
</gene>
<keyword evidence="7 11" id="KW-0456">Lyase</keyword>
<reference evidence="11" key="1">
    <citation type="submission" date="2022-10" db="EMBL/GenBank/DDBJ databases">
        <title>Catenovulum adriacola sp. nov. isolated in the Harbour of Susak.</title>
        <authorList>
            <person name="Schoch T."/>
            <person name="Reich S.J."/>
            <person name="Stoeferle S."/>
            <person name="Flaiz M."/>
            <person name="Kazda M."/>
            <person name="Riedel C.U."/>
            <person name="Duerre P."/>
        </authorList>
    </citation>
    <scope>NUCLEOTIDE SEQUENCE</scope>
    <source>
        <strain evidence="11">TS8</strain>
    </source>
</reference>
<dbReference type="PANTHER" id="PTHR43622">
    <property type="entry name" value="3-DEHYDROQUINATE SYNTHASE"/>
    <property type="match status" value="1"/>
</dbReference>
<protein>
    <submittedName>
        <fullName evidence="11">3-dehydroquinate synthase</fullName>
        <ecNumber evidence="11">4.2.3.4</ecNumber>
    </submittedName>
</protein>
<feature type="domain" description="3-dehydroquinate synthase C-terminal" evidence="10">
    <location>
        <begin position="202"/>
        <end position="343"/>
    </location>
</feature>
<keyword evidence="8" id="KW-0170">Cobalt</keyword>
<evidence type="ECO:0000256" key="2">
    <source>
        <dbReference type="ARBA" id="ARBA00001941"/>
    </source>
</evidence>
<dbReference type="InterPro" id="IPR030960">
    <property type="entry name" value="DHQS/DOIS_N"/>
</dbReference>
<name>A0ABY7AQF6_9ALTE</name>
<proteinExistence type="predicted"/>
<evidence type="ECO:0000256" key="7">
    <source>
        <dbReference type="ARBA" id="ARBA00023239"/>
    </source>
</evidence>
<evidence type="ECO:0000313" key="12">
    <source>
        <dbReference type="Proteomes" id="UP001163726"/>
    </source>
</evidence>
<dbReference type="InterPro" id="IPR056179">
    <property type="entry name" value="DHQS_C"/>
</dbReference>
<dbReference type="Proteomes" id="UP001163726">
    <property type="component" value="Chromosome"/>
</dbReference>
<accession>A0ABY7AQF6</accession>
<keyword evidence="12" id="KW-1185">Reference proteome</keyword>
<evidence type="ECO:0000256" key="5">
    <source>
        <dbReference type="ARBA" id="ARBA00023027"/>
    </source>
</evidence>
<evidence type="ECO:0000256" key="6">
    <source>
        <dbReference type="ARBA" id="ARBA00023141"/>
    </source>
</evidence>
<keyword evidence="6" id="KW-0057">Aromatic amino acid biosynthesis</keyword>
<comment type="cofactor">
    <cofactor evidence="2">
        <name>Co(2+)</name>
        <dbReference type="ChEBI" id="CHEBI:48828"/>
    </cofactor>
</comment>
<evidence type="ECO:0000256" key="4">
    <source>
        <dbReference type="ARBA" id="ARBA00022723"/>
    </source>
</evidence>
<dbReference type="CDD" id="cd08198">
    <property type="entry name" value="DHQS-like"/>
    <property type="match status" value="1"/>
</dbReference>
<keyword evidence="4" id="KW-0479">Metal-binding</keyword>
<dbReference type="Gene3D" id="3.40.50.1970">
    <property type="match status" value="1"/>
</dbReference>
<dbReference type="Gene3D" id="1.20.1090.10">
    <property type="entry name" value="Dehydroquinate synthase-like - alpha domain"/>
    <property type="match status" value="1"/>
</dbReference>
<dbReference type="Pfam" id="PF24621">
    <property type="entry name" value="DHQS_C"/>
    <property type="match status" value="1"/>
</dbReference>
<evidence type="ECO:0000256" key="8">
    <source>
        <dbReference type="ARBA" id="ARBA00023285"/>
    </source>
</evidence>
<keyword evidence="3" id="KW-0028">Amino-acid biosynthesis</keyword>